<evidence type="ECO:0008006" key="4">
    <source>
        <dbReference type="Google" id="ProtNLM"/>
    </source>
</evidence>
<keyword evidence="3" id="KW-1185">Reference proteome</keyword>
<protein>
    <recommendedName>
        <fullName evidence="4">Protein sleepless</fullName>
    </recommendedName>
</protein>
<dbReference type="EMBL" id="VTPC01000502">
    <property type="protein sequence ID" value="KAF2905574.1"/>
    <property type="molecule type" value="Genomic_DNA"/>
</dbReference>
<evidence type="ECO:0000256" key="1">
    <source>
        <dbReference type="SAM" id="SignalP"/>
    </source>
</evidence>
<feature type="signal peptide" evidence="1">
    <location>
        <begin position="1"/>
        <end position="21"/>
    </location>
</feature>
<evidence type="ECO:0000313" key="2">
    <source>
        <dbReference type="EMBL" id="KAF2905574.1"/>
    </source>
</evidence>
<feature type="chain" id="PRO_5035457017" description="Protein sleepless" evidence="1">
    <location>
        <begin position="22"/>
        <end position="171"/>
    </location>
</feature>
<gene>
    <name evidence="2" type="ORF">ILUMI_00602</name>
</gene>
<proteinExistence type="predicted"/>
<reference evidence="2" key="1">
    <citation type="submission" date="2019-08" db="EMBL/GenBank/DDBJ databases">
        <title>The genome of the North American firefly Photinus pyralis.</title>
        <authorList>
            <consortium name="Photinus pyralis genome working group"/>
            <person name="Fallon T.R."/>
            <person name="Sander Lower S.E."/>
            <person name="Weng J.-K."/>
        </authorList>
    </citation>
    <scope>NUCLEOTIDE SEQUENCE</scope>
    <source>
        <strain evidence="2">TRF0915ILg1</strain>
        <tissue evidence="2">Whole body</tissue>
    </source>
</reference>
<sequence>MKFKLFLINFVIIQLGNRINCLKCYECKAKTPNNTCFDPLYEPPPYRECDEENNRRFAKLFATRFHANDKILYDIQNSADYECGVFEISYGVNNTREINRDCFPKLTSIGFCDYMSIKAGLENFNLTRCEVCTEDKCNAKIVEENSADNINGKIYVFVLALICYFYYDISA</sequence>
<evidence type="ECO:0000313" key="3">
    <source>
        <dbReference type="Proteomes" id="UP000801492"/>
    </source>
</evidence>
<accession>A0A8K0DGX4</accession>
<comment type="caution">
    <text evidence="2">The sequence shown here is derived from an EMBL/GenBank/DDBJ whole genome shotgun (WGS) entry which is preliminary data.</text>
</comment>
<dbReference type="AlphaFoldDB" id="A0A8K0DGX4"/>
<name>A0A8K0DGX4_IGNLU</name>
<organism evidence="2 3">
    <name type="scientific">Ignelater luminosus</name>
    <name type="common">Cucubano</name>
    <name type="synonym">Pyrophorus luminosus</name>
    <dbReference type="NCBI Taxonomy" id="2038154"/>
    <lineage>
        <taxon>Eukaryota</taxon>
        <taxon>Metazoa</taxon>
        <taxon>Ecdysozoa</taxon>
        <taxon>Arthropoda</taxon>
        <taxon>Hexapoda</taxon>
        <taxon>Insecta</taxon>
        <taxon>Pterygota</taxon>
        <taxon>Neoptera</taxon>
        <taxon>Endopterygota</taxon>
        <taxon>Coleoptera</taxon>
        <taxon>Polyphaga</taxon>
        <taxon>Elateriformia</taxon>
        <taxon>Elateroidea</taxon>
        <taxon>Elateridae</taxon>
        <taxon>Agrypninae</taxon>
        <taxon>Pyrophorini</taxon>
        <taxon>Ignelater</taxon>
    </lineage>
</organism>
<dbReference type="Proteomes" id="UP000801492">
    <property type="component" value="Unassembled WGS sequence"/>
</dbReference>
<keyword evidence="1" id="KW-0732">Signal</keyword>